<keyword evidence="1" id="KW-1015">Disulfide bond</keyword>
<evidence type="ECO:0000256" key="1">
    <source>
        <dbReference type="ARBA" id="ARBA00023157"/>
    </source>
</evidence>
<dbReference type="EMBL" id="CAJNNV010025790">
    <property type="protein sequence ID" value="CAE8616089.1"/>
    <property type="molecule type" value="Genomic_DNA"/>
</dbReference>
<dbReference type="InterPro" id="IPR000436">
    <property type="entry name" value="Sushi_SCR_CCP_dom"/>
</dbReference>
<name>A0A813FP08_POLGL</name>
<evidence type="ECO:0000313" key="4">
    <source>
        <dbReference type="Proteomes" id="UP000654075"/>
    </source>
</evidence>
<accession>A0A813FP08</accession>
<dbReference type="Pfam" id="PF00084">
    <property type="entry name" value="Sushi"/>
    <property type="match status" value="1"/>
</dbReference>
<proteinExistence type="predicted"/>
<sequence length="174" mass="18233">MNTSSEGSIAQQGAEWYICCAAGFNSSIGTASVKLVCSEGNWLGLESIPECNADCPLYILHEGYEVEKGSEALAKFTATQMSPAEGSMASAPGNLAGAVQSPNARALEQNSSGVPHRISIGIQCVDGYGRMPGAVEHVQCNDGQWSPLSLVCQKDCLSFNVSSSVHTSSHVPKH</sequence>
<gene>
    <name evidence="3" type="ORF">PGLA1383_LOCUS33794</name>
</gene>
<keyword evidence="4" id="KW-1185">Reference proteome</keyword>
<reference evidence="3" key="1">
    <citation type="submission" date="2021-02" db="EMBL/GenBank/DDBJ databases">
        <authorList>
            <person name="Dougan E. K."/>
            <person name="Rhodes N."/>
            <person name="Thang M."/>
            <person name="Chan C."/>
        </authorList>
    </citation>
    <scope>NUCLEOTIDE SEQUENCE</scope>
</reference>
<dbReference type="AlphaFoldDB" id="A0A813FP08"/>
<evidence type="ECO:0000313" key="3">
    <source>
        <dbReference type="EMBL" id="CAE8616089.1"/>
    </source>
</evidence>
<evidence type="ECO:0000259" key="2">
    <source>
        <dbReference type="Pfam" id="PF00084"/>
    </source>
</evidence>
<dbReference type="Proteomes" id="UP000654075">
    <property type="component" value="Unassembled WGS sequence"/>
</dbReference>
<protein>
    <recommendedName>
        <fullName evidence="2">Sushi domain-containing protein</fullName>
    </recommendedName>
</protein>
<feature type="domain" description="Sushi" evidence="2">
    <location>
        <begin position="119"/>
        <end position="149"/>
    </location>
</feature>
<comment type="caution">
    <text evidence="3">The sequence shown here is derived from an EMBL/GenBank/DDBJ whole genome shotgun (WGS) entry which is preliminary data.</text>
</comment>
<organism evidence="3 4">
    <name type="scientific">Polarella glacialis</name>
    <name type="common">Dinoflagellate</name>
    <dbReference type="NCBI Taxonomy" id="89957"/>
    <lineage>
        <taxon>Eukaryota</taxon>
        <taxon>Sar</taxon>
        <taxon>Alveolata</taxon>
        <taxon>Dinophyceae</taxon>
        <taxon>Suessiales</taxon>
        <taxon>Suessiaceae</taxon>
        <taxon>Polarella</taxon>
    </lineage>
</organism>